<dbReference type="EMBL" id="MIQE01000002">
    <property type="protein sequence ID" value="OFA13099.1"/>
    <property type="molecule type" value="Genomic_DNA"/>
</dbReference>
<organism evidence="2 3">
    <name type="scientific">Lentilactobacillus sunkii</name>
    <dbReference type="NCBI Taxonomy" id="481719"/>
    <lineage>
        <taxon>Bacteria</taxon>
        <taxon>Bacillati</taxon>
        <taxon>Bacillota</taxon>
        <taxon>Bacilli</taxon>
        <taxon>Lactobacillales</taxon>
        <taxon>Lactobacillaceae</taxon>
        <taxon>Lentilactobacillus</taxon>
    </lineage>
</organism>
<comment type="caution">
    <text evidence="2">The sequence shown here is derived from an EMBL/GenBank/DDBJ whole genome shotgun (WGS) entry which is preliminary data.</text>
</comment>
<feature type="signal peptide" evidence="1">
    <location>
        <begin position="1"/>
        <end position="25"/>
    </location>
</feature>
<sequence length="148" mass="17959">MKKFVLLIALTFSLGFAVNQSPANASGWHRGLPKSMMHGYYWSGWLHKHHYHSGNDYTYLRFHKRWLELYDGDGAEMVHCQYRSYDKHYYQIYGKFEPGYRTWDNMFFQVSNSRKTIYYTPAYSNRELKKIGNNLKWYKMHRISHLPR</sequence>
<keyword evidence="1" id="KW-0732">Signal</keyword>
<dbReference type="AlphaFoldDB" id="A0A1E7XJ53"/>
<feature type="chain" id="PRO_5009449596" evidence="1">
    <location>
        <begin position="26"/>
        <end position="148"/>
    </location>
</feature>
<reference evidence="2 3" key="1">
    <citation type="submission" date="2016-09" db="EMBL/GenBank/DDBJ databases">
        <title>Genome Sequence of Lactobacillus sunkii Strain CG01.</title>
        <authorList>
            <person name="Poehlein A."/>
            <person name="Gabris C."/>
            <person name="Bengelsdorf F.R."/>
            <person name="Duerre P."/>
            <person name="Daniel R."/>
        </authorList>
    </citation>
    <scope>NUCLEOTIDE SEQUENCE [LARGE SCALE GENOMIC DNA]</scope>
    <source>
        <strain evidence="2 3">CG_D</strain>
    </source>
</reference>
<dbReference type="Proteomes" id="UP000177010">
    <property type="component" value="Unassembled WGS sequence"/>
</dbReference>
<name>A0A1E7XJ53_9LACO</name>
<evidence type="ECO:0000313" key="3">
    <source>
        <dbReference type="Proteomes" id="UP000177010"/>
    </source>
</evidence>
<gene>
    <name evidence="2" type="ORF">LASUN_00980</name>
</gene>
<proteinExistence type="predicted"/>
<evidence type="ECO:0000313" key="2">
    <source>
        <dbReference type="EMBL" id="OFA13099.1"/>
    </source>
</evidence>
<dbReference type="RefSeq" id="WP_070366881.1">
    <property type="nucleotide sequence ID" value="NZ_JAZHVW010000013.1"/>
</dbReference>
<evidence type="ECO:0000256" key="1">
    <source>
        <dbReference type="SAM" id="SignalP"/>
    </source>
</evidence>
<protein>
    <submittedName>
        <fullName evidence="2">Uncharacterized protein</fullName>
    </submittedName>
</protein>
<accession>A0A1E7XJ53</accession>